<accession>A0AA95ED43</accession>
<sequence>MRRPRPAYAHQAAGARICASLWAGGVLEPRDAEVLAEVTRDAVPGARVPATPLGQCAALAAVGGHPWRQQVDAWATLASLGQLVDMNASPSMPSGMGPGPAAKRPRILTPLGDAAQREAALAPYEEVFPGELQSAIMRYLIGADPRTAIALGGASASQAALLMGEAERAARRRAQRTAGARQEASAGEDYVRARAAFGGDPRDAPLAIALCLMEAFARFLFETDREQKSLAERADVPVVAARHPPWGLGAQAHGGHGSELVDAVASDPRLGSLRDRVRAWYEWIETSLRARGIPMTLLRDDPRSALAALGRQPPPRSVPRQGIIQNLMTAYAGASPLAALAEPLQPVGDAVEVRTARSVPSHTLAQPLVRINLPGSDIDRVFGLLYMGPQEDENPSAAETYFRDLVGVTPDEFINAGVRRHLRGTCASVARDAPLAMPDFTSVFDMTFFLQPGVYTNVLMATIRSPAVERLLA</sequence>
<evidence type="ECO:0000313" key="1">
    <source>
        <dbReference type="EMBL" id="WBR14585.1"/>
    </source>
</evidence>
<dbReference type="EMBL" id="ON887157">
    <property type="protein sequence ID" value="WBR14585.1"/>
    <property type="molecule type" value="Genomic_DNA"/>
</dbReference>
<protein>
    <submittedName>
        <fullName evidence="1">Uncharacterized protein</fullName>
    </submittedName>
</protein>
<evidence type="ECO:0000313" key="2">
    <source>
        <dbReference type="Proteomes" id="UP001185135"/>
    </source>
</evidence>
<name>A0AA95ED43_9VIRU</name>
<organism evidence="1 2">
    <name type="scientific">Pandoravirus kuranda</name>
    <dbReference type="NCBI Taxonomy" id="3019033"/>
    <lineage>
        <taxon>Viruses</taxon>
        <taxon>Pandoravirus</taxon>
    </lineage>
</organism>
<reference evidence="1" key="1">
    <citation type="submission" date="2022-06" db="EMBL/GenBank/DDBJ databases">
        <authorList>
            <person name="Legendre M."/>
            <person name="Claverie J.-M."/>
            <person name="Alempic J.-M."/>
            <person name="Abergel C."/>
        </authorList>
    </citation>
    <scope>NUCLEOTIDE SEQUENCE</scope>
    <source>
        <strain evidence="1">Kuranda</strain>
    </source>
</reference>
<proteinExistence type="predicted"/>
<gene>
    <name evidence="1" type="ORF">pkur_cds_410</name>
</gene>
<dbReference type="Proteomes" id="UP001185135">
    <property type="component" value="Segment"/>
</dbReference>